<dbReference type="OrthoDB" id="8003414at2"/>
<keyword evidence="2" id="KW-1185">Reference proteome</keyword>
<protein>
    <submittedName>
        <fullName evidence="1">Uncharacterized protein</fullName>
    </submittedName>
</protein>
<organism evidence="1 2">
    <name type="scientific">Methylobacterium haplocladii</name>
    <dbReference type="NCBI Taxonomy" id="1176176"/>
    <lineage>
        <taxon>Bacteria</taxon>
        <taxon>Pseudomonadati</taxon>
        <taxon>Pseudomonadota</taxon>
        <taxon>Alphaproteobacteria</taxon>
        <taxon>Hyphomicrobiales</taxon>
        <taxon>Methylobacteriaceae</taxon>
        <taxon>Methylobacterium</taxon>
    </lineage>
</organism>
<name>A0A512IK98_9HYPH</name>
<dbReference type="RefSeq" id="WP_147076408.1">
    <property type="nucleotide sequence ID" value="NZ_BJZT01000005.1"/>
</dbReference>
<reference evidence="1 2" key="1">
    <citation type="submission" date="2019-07" db="EMBL/GenBank/DDBJ databases">
        <title>Whole genome shotgun sequence of Methylobacterium haplocladii NBRC 107714.</title>
        <authorList>
            <person name="Hosoyama A."/>
            <person name="Uohara A."/>
            <person name="Ohji S."/>
            <person name="Ichikawa N."/>
        </authorList>
    </citation>
    <scope>NUCLEOTIDE SEQUENCE [LARGE SCALE GENOMIC DNA]</scope>
    <source>
        <strain evidence="1 2">NBRC 107714</strain>
    </source>
</reference>
<accession>A0A512IK98</accession>
<sequence>MSDSDDVSPERAVMIRLRARLAVVERAAWFGFQHAMRTQPAETEAYIASERARCAEGFAGPKWSRDLTSAERAMLGAEVDAGLAQLVADAKEDGPV</sequence>
<dbReference type="AlphaFoldDB" id="A0A512IK98"/>
<proteinExistence type="predicted"/>
<gene>
    <name evidence="1" type="ORF">MHA02_05140</name>
</gene>
<dbReference type="Proteomes" id="UP000321258">
    <property type="component" value="Unassembled WGS sequence"/>
</dbReference>
<evidence type="ECO:0000313" key="2">
    <source>
        <dbReference type="Proteomes" id="UP000321258"/>
    </source>
</evidence>
<dbReference type="EMBL" id="BJZT01000005">
    <property type="protein sequence ID" value="GEO98126.1"/>
    <property type="molecule type" value="Genomic_DNA"/>
</dbReference>
<evidence type="ECO:0000313" key="1">
    <source>
        <dbReference type="EMBL" id="GEO98126.1"/>
    </source>
</evidence>
<comment type="caution">
    <text evidence="1">The sequence shown here is derived from an EMBL/GenBank/DDBJ whole genome shotgun (WGS) entry which is preliminary data.</text>
</comment>